<dbReference type="RefSeq" id="WP_188498179.1">
    <property type="nucleotide sequence ID" value="NZ_BMFV01000025.1"/>
</dbReference>
<dbReference type="AlphaFoldDB" id="A0A8J2ZXX0"/>
<gene>
    <name evidence="1" type="ORF">GCM10007096_29770</name>
</gene>
<reference evidence="1" key="2">
    <citation type="submission" date="2020-09" db="EMBL/GenBank/DDBJ databases">
        <authorList>
            <person name="Sun Q."/>
            <person name="Zhou Y."/>
        </authorList>
    </citation>
    <scope>NUCLEOTIDE SEQUENCE</scope>
    <source>
        <strain evidence="1">CGMCC 1.12777</strain>
    </source>
</reference>
<dbReference type="InterPro" id="IPR010982">
    <property type="entry name" value="Lambda_DNA-bd_dom_sf"/>
</dbReference>
<organism evidence="1 2">
    <name type="scientific">Pullulanibacillus pueri</name>
    <dbReference type="NCBI Taxonomy" id="1437324"/>
    <lineage>
        <taxon>Bacteria</taxon>
        <taxon>Bacillati</taxon>
        <taxon>Bacillota</taxon>
        <taxon>Bacilli</taxon>
        <taxon>Bacillales</taxon>
        <taxon>Sporolactobacillaceae</taxon>
        <taxon>Pullulanibacillus</taxon>
    </lineage>
</organism>
<comment type="caution">
    <text evidence="1">The sequence shown here is derived from an EMBL/GenBank/DDBJ whole genome shotgun (WGS) entry which is preliminary data.</text>
</comment>
<dbReference type="Gene3D" id="1.10.260.40">
    <property type="entry name" value="lambda repressor-like DNA-binding domains"/>
    <property type="match status" value="1"/>
</dbReference>
<dbReference type="Proteomes" id="UP000656813">
    <property type="component" value="Unassembled WGS sequence"/>
</dbReference>
<evidence type="ECO:0000313" key="2">
    <source>
        <dbReference type="Proteomes" id="UP000656813"/>
    </source>
</evidence>
<dbReference type="SUPFAM" id="SSF47413">
    <property type="entry name" value="lambda repressor-like DNA-binding domains"/>
    <property type="match status" value="1"/>
</dbReference>
<dbReference type="GO" id="GO:0003677">
    <property type="term" value="F:DNA binding"/>
    <property type="evidence" value="ECO:0007669"/>
    <property type="project" value="InterPro"/>
</dbReference>
<protein>
    <submittedName>
        <fullName evidence="1">Transcriptional regulator</fullName>
    </submittedName>
</protein>
<evidence type="ECO:0000313" key="1">
    <source>
        <dbReference type="EMBL" id="GGH85120.1"/>
    </source>
</evidence>
<accession>A0A8J2ZXX0</accession>
<name>A0A8J2ZXX0_9BACL</name>
<proteinExistence type="predicted"/>
<reference evidence="1" key="1">
    <citation type="journal article" date="2014" name="Int. J. Syst. Evol. Microbiol.">
        <title>Complete genome sequence of Corynebacterium casei LMG S-19264T (=DSM 44701T), isolated from a smear-ripened cheese.</title>
        <authorList>
            <consortium name="US DOE Joint Genome Institute (JGI-PGF)"/>
            <person name="Walter F."/>
            <person name="Albersmeier A."/>
            <person name="Kalinowski J."/>
            <person name="Ruckert C."/>
        </authorList>
    </citation>
    <scope>NUCLEOTIDE SEQUENCE</scope>
    <source>
        <strain evidence="1">CGMCC 1.12777</strain>
    </source>
</reference>
<dbReference type="EMBL" id="BMFV01000025">
    <property type="protein sequence ID" value="GGH85120.1"/>
    <property type="molecule type" value="Genomic_DNA"/>
</dbReference>
<sequence>MGKIKFTLGETIEKMGDNITKNKIAVESKVRPATIASLVNGDARRIELDTLINILDALNNLNDGNEKIGIHNIIDYEK</sequence>
<keyword evidence="2" id="KW-1185">Reference proteome</keyword>